<dbReference type="InterPro" id="IPR002734">
    <property type="entry name" value="RibDG_C"/>
</dbReference>
<dbReference type="InterPro" id="IPR024072">
    <property type="entry name" value="DHFR-like_dom_sf"/>
</dbReference>
<dbReference type="PANTHER" id="PTHR38011">
    <property type="entry name" value="DIHYDROFOLATE REDUCTASE FAMILY PROTEIN (AFU_ORTHOLOGUE AFUA_8G06820)"/>
    <property type="match status" value="1"/>
</dbReference>
<comment type="caution">
    <text evidence="2">The sequence shown here is derived from an EMBL/GenBank/DDBJ whole genome shotgun (WGS) entry which is preliminary data.</text>
</comment>
<dbReference type="Proteomes" id="UP000095229">
    <property type="component" value="Unassembled WGS sequence"/>
</dbReference>
<proteinExistence type="predicted"/>
<keyword evidence="3" id="KW-1185">Reference proteome</keyword>
<gene>
    <name evidence="2" type="ORF">lpari_03705</name>
</gene>
<dbReference type="Gene3D" id="3.40.430.10">
    <property type="entry name" value="Dihydrofolate Reductase, subunit A"/>
    <property type="match status" value="1"/>
</dbReference>
<name>A0A1E5JLE8_9GAMM</name>
<dbReference type="Pfam" id="PF01872">
    <property type="entry name" value="RibD_C"/>
    <property type="match status" value="1"/>
</dbReference>
<dbReference type="GO" id="GO:0009231">
    <property type="term" value="P:riboflavin biosynthetic process"/>
    <property type="evidence" value="ECO:0007669"/>
    <property type="project" value="InterPro"/>
</dbReference>
<reference evidence="2 3" key="1">
    <citation type="submission" date="2016-02" db="EMBL/GenBank/DDBJ databases">
        <title>Secondary metabolites in Legionella.</title>
        <authorList>
            <person name="Tobias N.J."/>
            <person name="Bode H.B."/>
        </authorList>
    </citation>
    <scope>NUCLEOTIDE SEQUENCE [LARGE SCALE GENOMIC DNA]</scope>
    <source>
        <strain evidence="2 3">DSM 19216</strain>
    </source>
</reference>
<dbReference type="GO" id="GO:0008703">
    <property type="term" value="F:5-amino-6-(5-phosphoribosylamino)uracil reductase activity"/>
    <property type="evidence" value="ECO:0007669"/>
    <property type="project" value="InterPro"/>
</dbReference>
<evidence type="ECO:0000259" key="1">
    <source>
        <dbReference type="Pfam" id="PF01872"/>
    </source>
</evidence>
<dbReference type="InterPro" id="IPR050765">
    <property type="entry name" value="Riboflavin_Biosynth_HTPR"/>
</dbReference>
<protein>
    <recommendedName>
        <fullName evidence="1">Bacterial bifunctional deaminase-reductase C-terminal domain-containing protein</fullName>
    </recommendedName>
</protein>
<dbReference type="STRING" id="45071.Lpar_2774"/>
<accession>A0A1E5JLE8</accession>
<dbReference type="AlphaFoldDB" id="A0A1E5JLE8"/>
<evidence type="ECO:0000313" key="3">
    <source>
        <dbReference type="Proteomes" id="UP000095229"/>
    </source>
</evidence>
<sequence>MRKLIVLPFITLDGVMQAPGGSEEDPTCGFKYGGWTFPYFDDSLGKVMDKQMSRSFDLLLGRKTYEIFAAYWPYVQDDLIADKFNGVKKYVVSTTLKELSWTGSVLITDNITQEIGKLKEQDGPELQVYGSANLIQTLLKQDLVDELWLKIFPITLGGGKRLFAKGTMPAGFKLLESMVSPSGVIAAVYVRAGDVKTGSFAQHKPSEAELARRKKLKEEK</sequence>
<dbReference type="RefSeq" id="WP_058518505.1">
    <property type="nucleotide sequence ID" value="NZ_CAAAIE010000001.1"/>
</dbReference>
<dbReference type="PANTHER" id="PTHR38011:SF2">
    <property type="entry name" value="BIFUNCTIONAL DEAMINASE-REDUCTASE DOMAIN PROTEIN"/>
    <property type="match status" value="1"/>
</dbReference>
<evidence type="ECO:0000313" key="2">
    <source>
        <dbReference type="EMBL" id="OEH45310.1"/>
    </source>
</evidence>
<organism evidence="2 3">
    <name type="scientific">Legionella parisiensis</name>
    <dbReference type="NCBI Taxonomy" id="45071"/>
    <lineage>
        <taxon>Bacteria</taxon>
        <taxon>Pseudomonadati</taxon>
        <taxon>Pseudomonadota</taxon>
        <taxon>Gammaproteobacteria</taxon>
        <taxon>Legionellales</taxon>
        <taxon>Legionellaceae</taxon>
        <taxon>Legionella</taxon>
    </lineage>
</organism>
<dbReference type="EMBL" id="LSOG01000102">
    <property type="protein sequence ID" value="OEH45310.1"/>
    <property type="molecule type" value="Genomic_DNA"/>
</dbReference>
<dbReference type="SUPFAM" id="SSF53597">
    <property type="entry name" value="Dihydrofolate reductase-like"/>
    <property type="match status" value="1"/>
</dbReference>
<dbReference type="OrthoDB" id="7342392at2"/>
<feature type="domain" description="Bacterial bifunctional deaminase-reductase C-terminal" evidence="1">
    <location>
        <begin position="3"/>
        <end position="184"/>
    </location>
</feature>
<dbReference type="PATRIC" id="fig|45071.6.peg.2988"/>